<dbReference type="Proteomes" id="UP001279734">
    <property type="component" value="Unassembled WGS sequence"/>
</dbReference>
<protein>
    <submittedName>
        <fullName evidence="1">Uncharacterized protein</fullName>
    </submittedName>
</protein>
<proteinExistence type="predicted"/>
<accession>A0AAD3XUL2</accession>
<organism evidence="1 2">
    <name type="scientific">Nepenthes gracilis</name>
    <name type="common">Slender pitcher plant</name>
    <dbReference type="NCBI Taxonomy" id="150966"/>
    <lineage>
        <taxon>Eukaryota</taxon>
        <taxon>Viridiplantae</taxon>
        <taxon>Streptophyta</taxon>
        <taxon>Embryophyta</taxon>
        <taxon>Tracheophyta</taxon>
        <taxon>Spermatophyta</taxon>
        <taxon>Magnoliopsida</taxon>
        <taxon>eudicotyledons</taxon>
        <taxon>Gunneridae</taxon>
        <taxon>Pentapetalae</taxon>
        <taxon>Caryophyllales</taxon>
        <taxon>Nepenthaceae</taxon>
        <taxon>Nepenthes</taxon>
    </lineage>
</organism>
<evidence type="ECO:0000313" key="1">
    <source>
        <dbReference type="EMBL" id="GMH16876.1"/>
    </source>
</evidence>
<dbReference type="EMBL" id="BSYO01000017">
    <property type="protein sequence ID" value="GMH16876.1"/>
    <property type="molecule type" value="Genomic_DNA"/>
</dbReference>
<dbReference type="AlphaFoldDB" id="A0AAD3XUL2"/>
<evidence type="ECO:0000313" key="2">
    <source>
        <dbReference type="Proteomes" id="UP001279734"/>
    </source>
</evidence>
<gene>
    <name evidence="1" type="ORF">Nepgr_018717</name>
</gene>
<keyword evidence="2" id="KW-1185">Reference proteome</keyword>
<reference evidence="1" key="1">
    <citation type="submission" date="2023-05" db="EMBL/GenBank/DDBJ databases">
        <title>Nepenthes gracilis genome sequencing.</title>
        <authorList>
            <person name="Fukushima K."/>
        </authorList>
    </citation>
    <scope>NUCLEOTIDE SEQUENCE</scope>
    <source>
        <strain evidence="1">SING2019-196</strain>
    </source>
</reference>
<sequence length="71" mass="7796">MVLLLVVGCGSHLCVKKDGCRFALNEAGVRLISKLVALPILLPRSRKRGEWQILDGEDELDAVLTFAMMVS</sequence>
<name>A0AAD3XUL2_NEPGR</name>
<comment type="caution">
    <text evidence="1">The sequence shown here is derived from an EMBL/GenBank/DDBJ whole genome shotgun (WGS) entry which is preliminary data.</text>
</comment>